<evidence type="ECO:0000313" key="1">
    <source>
        <dbReference type="EMBL" id="CAL8076669.1"/>
    </source>
</evidence>
<sequence>MNIKLSSDMPQKDIPRSNLETLSKIPKKLFGSFEIDKLFSKNLVAAMFPSPTQSSVVCFRGRSSTGDSYSQTFLDMSGESSLSPAFSNNIAGSATNLVDGTTIFVNQGMERESHVPEFSFAIVDVPLSIAMDDNNYVRQLFGFATTPTTRRALTCKNKQVSDHHHISDKNNCLFPLFYQ</sequence>
<proteinExistence type="predicted"/>
<reference evidence="1 2" key="1">
    <citation type="submission" date="2024-08" db="EMBL/GenBank/DDBJ databases">
        <authorList>
            <person name="Cucini C."/>
            <person name="Frati F."/>
        </authorList>
    </citation>
    <scope>NUCLEOTIDE SEQUENCE [LARGE SCALE GENOMIC DNA]</scope>
</reference>
<name>A0ABP1PTA2_9HEXA</name>
<dbReference type="Proteomes" id="UP001642540">
    <property type="component" value="Unassembled WGS sequence"/>
</dbReference>
<dbReference type="EMBL" id="CAXLJM020000012">
    <property type="protein sequence ID" value="CAL8076669.1"/>
    <property type="molecule type" value="Genomic_DNA"/>
</dbReference>
<protein>
    <submittedName>
        <fullName evidence="1">Uncharacterized protein</fullName>
    </submittedName>
</protein>
<comment type="caution">
    <text evidence="1">The sequence shown here is derived from an EMBL/GenBank/DDBJ whole genome shotgun (WGS) entry which is preliminary data.</text>
</comment>
<keyword evidence="2" id="KW-1185">Reference proteome</keyword>
<organism evidence="1 2">
    <name type="scientific">Orchesella dallaii</name>
    <dbReference type="NCBI Taxonomy" id="48710"/>
    <lineage>
        <taxon>Eukaryota</taxon>
        <taxon>Metazoa</taxon>
        <taxon>Ecdysozoa</taxon>
        <taxon>Arthropoda</taxon>
        <taxon>Hexapoda</taxon>
        <taxon>Collembola</taxon>
        <taxon>Entomobryomorpha</taxon>
        <taxon>Entomobryoidea</taxon>
        <taxon>Orchesellidae</taxon>
        <taxon>Orchesellinae</taxon>
        <taxon>Orchesella</taxon>
    </lineage>
</organism>
<accession>A0ABP1PTA2</accession>
<gene>
    <name evidence="1" type="ORF">ODALV1_LOCUS3550</name>
</gene>
<evidence type="ECO:0000313" key="2">
    <source>
        <dbReference type="Proteomes" id="UP001642540"/>
    </source>
</evidence>